<reference evidence="3" key="1">
    <citation type="submission" date="2023-07" db="EMBL/GenBank/DDBJ databases">
        <title>Genome content predicts the carbon catabolic preferences of heterotrophic bacteria.</title>
        <authorList>
            <person name="Gralka M."/>
        </authorList>
    </citation>
    <scope>NUCLEOTIDE SEQUENCE</scope>
    <source>
        <strain evidence="3">I3M17_2</strain>
    </source>
</reference>
<evidence type="ECO:0000259" key="2">
    <source>
        <dbReference type="Pfam" id="PF07603"/>
    </source>
</evidence>
<dbReference type="InterPro" id="IPR011460">
    <property type="entry name" value="Lcl_C"/>
</dbReference>
<evidence type="ECO:0000313" key="4">
    <source>
        <dbReference type="Proteomes" id="UP001169760"/>
    </source>
</evidence>
<dbReference type="Pfam" id="PF07603">
    <property type="entry name" value="Lcl_C"/>
    <property type="match status" value="1"/>
</dbReference>
<name>A0AAW7X808_9GAMM</name>
<feature type="chain" id="PRO_5043767958" evidence="1">
    <location>
        <begin position="27"/>
        <end position="179"/>
    </location>
</feature>
<comment type="caution">
    <text evidence="3">The sequence shown here is derived from an EMBL/GenBank/DDBJ whole genome shotgun (WGS) entry which is preliminary data.</text>
</comment>
<dbReference type="AlphaFoldDB" id="A0AAW7X808"/>
<evidence type="ECO:0000256" key="1">
    <source>
        <dbReference type="SAM" id="SignalP"/>
    </source>
</evidence>
<proteinExistence type="predicted"/>
<feature type="domain" description="Lcl C-terminal" evidence="2">
    <location>
        <begin position="50"/>
        <end position="176"/>
    </location>
</feature>
<sequence>MTNLKNISAVFVCSILCSLAALKVSAEQICQTEKIQPTAPASRFESLGNGVVQDTQTGLQWAVCVEGLSGDQCEQGEAVKLNWAKALLHIADVNKRGFAGHKDWRLANIRELNTLVELQCASPSINSEVFPATPAGHVWTSSPYHFYTHYSWFVDFANGSYTYDERIQPKLVRLVRSAN</sequence>
<protein>
    <submittedName>
        <fullName evidence="3">DUF1566 domain-containing protein</fullName>
    </submittedName>
</protein>
<dbReference type="EMBL" id="JAUOPB010000007">
    <property type="protein sequence ID" value="MDO6422896.1"/>
    <property type="molecule type" value="Genomic_DNA"/>
</dbReference>
<dbReference type="RefSeq" id="WP_216062906.1">
    <property type="nucleotide sequence ID" value="NZ_JAHKPP010000006.1"/>
</dbReference>
<organism evidence="3 4">
    <name type="scientific">Saccharophagus degradans</name>
    <dbReference type="NCBI Taxonomy" id="86304"/>
    <lineage>
        <taxon>Bacteria</taxon>
        <taxon>Pseudomonadati</taxon>
        <taxon>Pseudomonadota</taxon>
        <taxon>Gammaproteobacteria</taxon>
        <taxon>Cellvibrionales</taxon>
        <taxon>Cellvibrionaceae</taxon>
        <taxon>Saccharophagus</taxon>
    </lineage>
</organism>
<accession>A0AAW7X808</accession>
<dbReference type="PANTHER" id="PTHR35812">
    <property type="entry name" value="LIPOPROTEIN"/>
    <property type="match status" value="1"/>
</dbReference>
<dbReference type="Proteomes" id="UP001169760">
    <property type="component" value="Unassembled WGS sequence"/>
</dbReference>
<keyword evidence="1" id="KW-0732">Signal</keyword>
<feature type="signal peptide" evidence="1">
    <location>
        <begin position="1"/>
        <end position="26"/>
    </location>
</feature>
<gene>
    <name evidence="3" type="ORF">Q4521_10465</name>
</gene>
<dbReference type="PANTHER" id="PTHR35812:SF1">
    <property type="entry name" value="LIPOPROTEIN"/>
    <property type="match status" value="1"/>
</dbReference>
<evidence type="ECO:0000313" key="3">
    <source>
        <dbReference type="EMBL" id="MDO6422896.1"/>
    </source>
</evidence>